<dbReference type="GO" id="GO:0015297">
    <property type="term" value="F:antiporter activity"/>
    <property type="evidence" value="ECO:0007669"/>
    <property type="project" value="InterPro"/>
</dbReference>
<dbReference type="InterPro" id="IPR045069">
    <property type="entry name" value="MATE_euk"/>
</dbReference>
<dbReference type="EMBL" id="CH991549">
    <property type="protein sequence ID" value="EDQ90023.1"/>
    <property type="molecule type" value="Genomic_DNA"/>
</dbReference>
<dbReference type="GO" id="GO:0016020">
    <property type="term" value="C:membrane"/>
    <property type="evidence" value="ECO:0000318"/>
    <property type="project" value="GO_Central"/>
</dbReference>
<keyword evidence="3 7" id="KW-0812">Transmembrane</keyword>
<proteinExistence type="inferred from homology"/>
<dbReference type="InParanoid" id="A9UXK0"/>
<gene>
    <name evidence="8" type="ORF">MONBRDRAFT_25028</name>
</gene>
<feature type="transmembrane region" description="Helical" evidence="7">
    <location>
        <begin position="220"/>
        <end position="238"/>
    </location>
</feature>
<keyword evidence="9" id="KW-1185">Reference proteome</keyword>
<evidence type="ECO:0000256" key="3">
    <source>
        <dbReference type="ARBA" id="ARBA00022692"/>
    </source>
</evidence>
<evidence type="ECO:0000256" key="5">
    <source>
        <dbReference type="ARBA" id="ARBA00023136"/>
    </source>
</evidence>
<feature type="transmembrane region" description="Helical" evidence="7">
    <location>
        <begin position="137"/>
        <end position="158"/>
    </location>
</feature>
<dbReference type="KEGG" id="mbr:MONBRDRAFT_25028"/>
<dbReference type="STRING" id="81824.A9UXK0"/>
<feature type="transmembrane region" description="Helical" evidence="7">
    <location>
        <begin position="449"/>
        <end position="469"/>
    </location>
</feature>
<protein>
    <recommendedName>
        <fullName evidence="10">Multidrug and toxin extrusion protein</fullName>
    </recommendedName>
</protein>
<dbReference type="GO" id="GO:0042910">
    <property type="term" value="F:xenobiotic transmembrane transporter activity"/>
    <property type="evidence" value="ECO:0007669"/>
    <property type="project" value="InterPro"/>
</dbReference>
<dbReference type="OMA" id="SAWSGEC"/>
<name>A9UXK0_MONBE</name>
<evidence type="ECO:0000256" key="1">
    <source>
        <dbReference type="ARBA" id="ARBA00004141"/>
    </source>
</evidence>
<evidence type="ECO:0000256" key="7">
    <source>
        <dbReference type="SAM" id="Phobius"/>
    </source>
</evidence>
<reference evidence="8 9" key="1">
    <citation type="journal article" date="2008" name="Nature">
        <title>The genome of the choanoflagellate Monosiga brevicollis and the origin of metazoans.</title>
        <authorList>
            <consortium name="JGI Sequencing"/>
            <person name="King N."/>
            <person name="Westbrook M.J."/>
            <person name="Young S.L."/>
            <person name="Kuo A."/>
            <person name="Abedin M."/>
            <person name="Chapman J."/>
            <person name="Fairclough S."/>
            <person name="Hellsten U."/>
            <person name="Isogai Y."/>
            <person name="Letunic I."/>
            <person name="Marr M."/>
            <person name="Pincus D."/>
            <person name="Putnam N."/>
            <person name="Rokas A."/>
            <person name="Wright K.J."/>
            <person name="Zuzow R."/>
            <person name="Dirks W."/>
            <person name="Good M."/>
            <person name="Goodstein D."/>
            <person name="Lemons D."/>
            <person name="Li W."/>
            <person name="Lyons J.B."/>
            <person name="Morris A."/>
            <person name="Nichols S."/>
            <person name="Richter D.J."/>
            <person name="Salamov A."/>
            <person name="Bork P."/>
            <person name="Lim W.A."/>
            <person name="Manning G."/>
            <person name="Miller W.T."/>
            <person name="McGinnis W."/>
            <person name="Shapiro H."/>
            <person name="Tjian R."/>
            <person name="Grigoriev I.V."/>
            <person name="Rokhsar D."/>
        </authorList>
    </citation>
    <scope>NUCLEOTIDE SEQUENCE [LARGE SCALE GENOMIC DNA]</scope>
    <source>
        <strain evidence="9">MX1 / ATCC 50154</strain>
    </source>
</reference>
<dbReference type="AlphaFoldDB" id="A9UXK0"/>
<keyword evidence="5 7" id="KW-0472">Membrane</keyword>
<dbReference type="InterPro" id="IPR002528">
    <property type="entry name" value="MATE_fam"/>
</dbReference>
<dbReference type="PANTHER" id="PTHR11206">
    <property type="entry name" value="MULTIDRUG RESISTANCE PROTEIN"/>
    <property type="match status" value="1"/>
</dbReference>
<evidence type="ECO:0000256" key="4">
    <source>
        <dbReference type="ARBA" id="ARBA00022989"/>
    </source>
</evidence>
<feature type="transmembrane region" description="Helical" evidence="7">
    <location>
        <begin position="258"/>
        <end position="279"/>
    </location>
</feature>
<evidence type="ECO:0000313" key="8">
    <source>
        <dbReference type="EMBL" id="EDQ90023.1"/>
    </source>
</evidence>
<keyword evidence="4 7" id="KW-1133">Transmembrane helix</keyword>
<dbReference type="eggNOG" id="KOG1347">
    <property type="taxonomic scope" value="Eukaryota"/>
</dbReference>
<feature type="transmembrane region" description="Helical" evidence="7">
    <location>
        <begin position="378"/>
        <end position="402"/>
    </location>
</feature>
<evidence type="ECO:0000256" key="2">
    <source>
        <dbReference type="ARBA" id="ARBA00010199"/>
    </source>
</evidence>
<feature type="region of interest" description="Disordered" evidence="6">
    <location>
        <begin position="523"/>
        <end position="547"/>
    </location>
</feature>
<sequence>MARFALVSFPSLVSGVPLPLPRLAPETRLPLAAAPRCCAEPEYRLLSSCALFLALPIALTTTHIPTVSDRPTMAQSLETRPLLAPHRSEVINFSLLLKREVRAVGRLMPSISATTVCRLLVFSVDASFLGHLGTKELAGASLAQVIMMIAMVFIYGAASNLSSLGSQALGANNPSLLVGMIEKDAEVLHYVREYSIMSILTIIPMTLFACVRQYFQVQGFVLPATVVSLLALGVNFGFNQLFIYGVGDWEGFGFKGSPMATAATATFQLVAYCIYMFGVRKYHKATWPGLHLSNFSWDRMTLFLRESGFCGLALLFDESAFQSLVLMAGSFTETDVAAQGAMFQIFNLGWAMWWGIGLATQIRIGENLGANRPRRAQAAACAGMLASVVLVVVLGILIIVLRDYLAMPFSKDEAVIALTAKIAPYSVAAYAAYVFTATLGSLMEGMSRMMLLSAIMLVFAYGAMIPACYELAYVHHMKLPGLWLGCIAGDALKLITMVVIVLFFTNWRREAHKARDRSEALDDDSGIVRHEDAPASHVSVQARQADEDVEQDVFDVDIATNA</sequence>
<dbReference type="GO" id="GO:0022857">
    <property type="term" value="F:transmembrane transporter activity"/>
    <property type="evidence" value="ECO:0000318"/>
    <property type="project" value="GO_Central"/>
</dbReference>
<feature type="transmembrane region" description="Helical" evidence="7">
    <location>
        <begin position="422"/>
        <end position="442"/>
    </location>
</feature>
<evidence type="ECO:0000256" key="6">
    <source>
        <dbReference type="SAM" id="MobiDB-lite"/>
    </source>
</evidence>
<comment type="subcellular location">
    <subcellularLocation>
        <location evidence="1">Membrane</location>
        <topology evidence="1">Multi-pass membrane protein</topology>
    </subcellularLocation>
</comment>
<feature type="transmembrane region" description="Helical" evidence="7">
    <location>
        <begin position="194"/>
        <end position="211"/>
    </location>
</feature>
<dbReference type="CDD" id="cd13132">
    <property type="entry name" value="MATE_eukaryotic"/>
    <property type="match status" value="1"/>
</dbReference>
<dbReference type="Pfam" id="PF01554">
    <property type="entry name" value="MatE"/>
    <property type="match status" value="2"/>
</dbReference>
<dbReference type="GO" id="GO:1990961">
    <property type="term" value="P:xenobiotic detoxification by transmembrane export across the plasma membrane"/>
    <property type="evidence" value="ECO:0007669"/>
    <property type="project" value="InterPro"/>
</dbReference>
<accession>A9UXK0</accession>
<feature type="compositionally biased region" description="Basic and acidic residues" evidence="6">
    <location>
        <begin position="523"/>
        <end position="534"/>
    </location>
</feature>
<feature type="transmembrane region" description="Helical" evidence="7">
    <location>
        <begin position="336"/>
        <end position="357"/>
    </location>
</feature>
<evidence type="ECO:0000313" key="9">
    <source>
        <dbReference type="Proteomes" id="UP000001357"/>
    </source>
</evidence>
<feature type="transmembrane region" description="Helical" evidence="7">
    <location>
        <begin position="481"/>
        <end position="505"/>
    </location>
</feature>
<organism evidence="8 9">
    <name type="scientific">Monosiga brevicollis</name>
    <name type="common">Choanoflagellate</name>
    <dbReference type="NCBI Taxonomy" id="81824"/>
    <lineage>
        <taxon>Eukaryota</taxon>
        <taxon>Choanoflagellata</taxon>
        <taxon>Craspedida</taxon>
        <taxon>Salpingoecidae</taxon>
        <taxon>Monosiga</taxon>
    </lineage>
</organism>
<dbReference type="Proteomes" id="UP000001357">
    <property type="component" value="Unassembled WGS sequence"/>
</dbReference>
<dbReference type="GeneID" id="5890451"/>
<dbReference type="RefSeq" id="XP_001745445.1">
    <property type="nucleotide sequence ID" value="XM_001745393.1"/>
</dbReference>
<evidence type="ECO:0008006" key="10">
    <source>
        <dbReference type="Google" id="ProtNLM"/>
    </source>
</evidence>
<comment type="similarity">
    <text evidence="2">Belongs to the multi antimicrobial extrusion (MATE) (TC 2.A.66.1) family.</text>
</comment>